<dbReference type="InterPro" id="IPR050172">
    <property type="entry name" value="SsuD_RutA_monooxygenase"/>
</dbReference>
<protein>
    <submittedName>
        <fullName evidence="6">LLM class F420-dependent oxidoreductase</fullName>
    </submittedName>
</protein>
<keyword evidence="1" id="KW-0285">Flavoprotein</keyword>
<dbReference type="RefSeq" id="WP_062540041.1">
    <property type="nucleotide sequence ID" value="NZ_BBUN01000163.1"/>
</dbReference>
<keyword evidence="4" id="KW-0503">Monooxygenase</keyword>
<keyword evidence="2" id="KW-0288">FMN</keyword>
<dbReference type="Gene3D" id="3.20.20.30">
    <property type="entry name" value="Luciferase-like domain"/>
    <property type="match status" value="1"/>
</dbReference>
<evidence type="ECO:0000256" key="2">
    <source>
        <dbReference type="ARBA" id="ARBA00022643"/>
    </source>
</evidence>
<evidence type="ECO:0000313" key="9">
    <source>
        <dbReference type="Proteomes" id="UP000230971"/>
    </source>
</evidence>
<dbReference type="Proteomes" id="UP000193907">
    <property type="component" value="Unassembled WGS sequence"/>
</dbReference>
<dbReference type="InterPro" id="IPR011251">
    <property type="entry name" value="Luciferase-like_dom"/>
</dbReference>
<gene>
    <name evidence="6" type="ORF">AWB95_19085</name>
    <name evidence="7" type="ORF">CQY23_14165</name>
</gene>
<evidence type="ECO:0000259" key="5">
    <source>
        <dbReference type="Pfam" id="PF00296"/>
    </source>
</evidence>
<evidence type="ECO:0000313" key="7">
    <source>
        <dbReference type="EMBL" id="PIB78398.1"/>
    </source>
</evidence>
<evidence type="ECO:0000313" key="8">
    <source>
        <dbReference type="Proteomes" id="UP000193907"/>
    </source>
</evidence>
<evidence type="ECO:0000313" key="6">
    <source>
        <dbReference type="EMBL" id="ORV08640.1"/>
    </source>
</evidence>
<keyword evidence="8" id="KW-1185">Reference proteome</keyword>
<reference evidence="7 9" key="2">
    <citation type="journal article" date="2017" name="Infect. Genet. Evol.">
        <title>The new phylogeny of the genus Mycobacterium: The old and the news.</title>
        <authorList>
            <person name="Tortoli E."/>
            <person name="Fedrizzi T."/>
            <person name="Meehan C.J."/>
            <person name="Trovato A."/>
            <person name="Grottola A."/>
            <person name="Giacobazzi E."/>
            <person name="Serpini G.F."/>
            <person name="Tagliazucchi S."/>
            <person name="Fabio A."/>
            <person name="Bettua C."/>
            <person name="Bertorelli R."/>
            <person name="Frascaro F."/>
            <person name="De Sanctis V."/>
            <person name="Pecorari M."/>
            <person name="Jousson O."/>
            <person name="Segata N."/>
            <person name="Cirillo D.M."/>
        </authorList>
    </citation>
    <scope>NUCLEOTIDE SEQUENCE [LARGE SCALE GENOMIC DNA]</scope>
    <source>
        <strain evidence="7 9">NCTC 12882</strain>
    </source>
</reference>
<accession>A0A1X1RLB9</accession>
<dbReference type="InterPro" id="IPR036661">
    <property type="entry name" value="Luciferase-like_sf"/>
</dbReference>
<dbReference type="SUPFAM" id="SSF51679">
    <property type="entry name" value="Bacterial luciferase-like"/>
    <property type="match status" value="1"/>
</dbReference>
<dbReference type="GO" id="GO:0046306">
    <property type="term" value="P:alkanesulfonate catabolic process"/>
    <property type="evidence" value="ECO:0007669"/>
    <property type="project" value="TreeGrafter"/>
</dbReference>
<dbReference type="NCBIfam" id="TIGR03619">
    <property type="entry name" value="F420_Rv2161c"/>
    <property type="match status" value="1"/>
</dbReference>
<dbReference type="PANTHER" id="PTHR42847:SF4">
    <property type="entry name" value="ALKANESULFONATE MONOOXYGENASE-RELATED"/>
    <property type="match status" value="1"/>
</dbReference>
<dbReference type="STRING" id="28045.AWB95_19085"/>
<proteinExistence type="predicted"/>
<evidence type="ECO:0000256" key="3">
    <source>
        <dbReference type="ARBA" id="ARBA00023002"/>
    </source>
</evidence>
<dbReference type="AlphaFoldDB" id="A0A1X1RLB9"/>
<name>A0A1X1RLB9_MYCCE</name>
<dbReference type="OrthoDB" id="3206024at2"/>
<sequence length="294" mass="32546">MKFGIPLARAHPGLWPELTRRAEQLGFESVWLPEHLVLPAAMSGSPHGGDKHPPVPPHTPIFDALNYLSFLAGQTRTIRLGTYVYNIGLRHPFVSARAAATVDIVSGGRFDFGVGASWLREEWDAVGLDFDSRGARVDEALQVCRALWSQPSIEHHGRFFDFDEVMFEPKPVQPGGPPLHIGGDGKAALRRVARFGDGWLPMNHTLDRIPDSVRTLTRLWTEHERSGRPCVTTSVPISSADDVRRAAAAGIDRLIVAPWQRTREALDGIARFADEFVEKFAASVDSALTTRKFE</sequence>
<dbReference type="EMBL" id="LQOM01000044">
    <property type="protein sequence ID" value="ORV08640.1"/>
    <property type="molecule type" value="Genomic_DNA"/>
</dbReference>
<dbReference type="InterPro" id="IPR019921">
    <property type="entry name" value="Lucif-like_OxRdtase_Rv2161c"/>
</dbReference>
<evidence type="ECO:0000256" key="1">
    <source>
        <dbReference type="ARBA" id="ARBA00022630"/>
    </source>
</evidence>
<dbReference type="Pfam" id="PF00296">
    <property type="entry name" value="Bac_luciferase"/>
    <property type="match status" value="1"/>
</dbReference>
<comment type="caution">
    <text evidence="6">The sequence shown here is derived from an EMBL/GenBank/DDBJ whole genome shotgun (WGS) entry which is preliminary data.</text>
</comment>
<dbReference type="EMBL" id="PDKV01000016">
    <property type="protein sequence ID" value="PIB78398.1"/>
    <property type="molecule type" value="Genomic_DNA"/>
</dbReference>
<evidence type="ECO:0000256" key="4">
    <source>
        <dbReference type="ARBA" id="ARBA00023033"/>
    </source>
</evidence>
<dbReference type="PANTHER" id="PTHR42847">
    <property type="entry name" value="ALKANESULFONATE MONOOXYGENASE"/>
    <property type="match status" value="1"/>
</dbReference>
<dbReference type="GO" id="GO:0008726">
    <property type="term" value="F:alkanesulfonate monooxygenase activity"/>
    <property type="evidence" value="ECO:0007669"/>
    <property type="project" value="TreeGrafter"/>
</dbReference>
<organism evidence="6 8">
    <name type="scientific">Mycobacterium celatum</name>
    <dbReference type="NCBI Taxonomy" id="28045"/>
    <lineage>
        <taxon>Bacteria</taxon>
        <taxon>Bacillati</taxon>
        <taxon>Actinomycetota</taxon>
        <taxon>Actinomycetes</taxon>
        <taxon>Mycobacteriales</taxon>
        <taxon>Mycobacteriaceae</taxon>
        <taxon>Mycobacterium</taxon>
    </lineage>
</organism>
<keyword evidence="3" id="KW-0560">Oxidoreductase</keyword>
<reference evidence="6 8" key="1">
    <citation type="submission" date="2016-01" db="EMBL/GenBank/DDBJ databases">
        <title>The new phylogeny of the genus Mycobacterium.</title>
        <authorList>
            <person name="Tarcisio F."/>
            <person name="Conor M."/>
            <person name="Antonella G."/>
            <person name="Elisabetta G."/>
            <person name="Giulia F.S."/>
            <person name="Sara T."/>
            <person name="Anna F."/>
            <person name="Clotilde B."/>
            <person name="Roberto B."/>
            <person name="Veronica D.S."/>
            <person name="Fabio R."/>
            <person name="Monica P."/>
            <person name="Olivier J."/>
            <person name="Enrico T."/>
            <person name="Nicola S."/>
        </authorList>
    </citation>
    <scope>NUCLEOTIDE SEQUENCE [LARGE SCALE GENOMIC DNA]</scope>
    <source>
        <strain evidence="6 8">DSM 44243</strain>
    </source>
</reference>
<dbReference type="Proteomes" id="UP000230971">
    <property type="component" value="Unassembled WGS sequence"/>
</dbReference>
<feature type="domain" description="Luciferase-like" evidence="5">
    <location>
        <begin position="17"/>
        <end position="253"/>
    </location>
</feature>